<name>A0A183KUZ1_9TREM</name>
<protein>
    <submittedName>
        <fullName evidence="1">Ovule protein</fullName>
    </submittedName>
</protein>
<reference evidence="1" key="1">
    <citation type="submission" date="2016-06" db="UniProtKB">
        <authorList>
            <consortium name="WormBaseParasite"/>
        </authorList>
    </citation>
    <scope>IDENTIFICATION</scope>
</reference>
<proteinExistence type="predicted"/>
<sequence>LKKKIYSGNSTSLNRIRFHTVSTKPNRLTFCANCVEVCTLAISTS</sequence>
<organism evidence="1">
    <name type="scientific">Schistosoma curassoni</name>
    <dbReference type="NCBI Taxonomy" id="6186"/>
    <lineage>
        <taxon>Eukaryota</taxon>
        <taxon>Metazoa</taxon>
        <taxon>Spiralia</taxon>
        <taxon>Lophotrochozoa</taxon>
        <taxon>Platyhelminthes</taxon>
        <taxon>Trematoda</taxon>
        <taxon>Digenea</taxon>
        <taxon>Strigeidida</taxon>
        <taxon>Schistosomatoidea</taxon>
        <taxon>Schistosomatidae</taxon>
        <taxon>Schistosoma</taxon>
    </lineage>
</organism>
<dbReference type="AlphaFoldDB" id="A0A183KUZ1"/>
<evidence type="ECO:0000313" key="1">
    <source>
        <dbReference type="WBParaSite" id="SCUD_0001888701-mRNA-1"/>
    </source>
</evidence>
<dbReference type="WBParaSite" id="SCUD_0001888701-mRNA-1">
    <property type="protein sequence ID" value="SCUD_0001888701-mRNA-1"/>
    <property type="gene ID" value="SCUD_0001888701"/>
</dbReference>
<accession>A0A183KUZ1</accession>